<dbReference type="Gene3D" id="3.50.50.60">
    <property type="entry name" value="FAD/NAD(P)-binding domain"/>
    <property type="match status" value="1"/>
</dbReference>
<dbReference type="SUPFAM" id="SSF51905">
    <property type="entry name" value="FAD/NAD(P)-binding domain"/>
    <property type="match status" value="1"/>
</dbReference>
<dbReference type="AlphaFoldDB" id="A0ABD6CBK1"/>
<organism evidence="2 3">
    <name type="scientific">Halorientalis brevis</name>
    <dbReference type="NCBI Taxonomy" id="1126241"/>
    <lineage>
        <taxon>Archaea</taxon>
        <taxon>Methanobacteriati</taxon>
        <taxon>Methanobacteriota</taxon>
        <taxon>Stenosarchaea group</taxon>
        <taxon>Halobacteria</taxon>
        <taxon>Halobacteriales</taxon>
        <taxon>Haloarculaceae</taxon>
        <taxon>Halorientalis</taxon>
    </lineage>
</organism>
<dbReference type="Pfam" id="PF01593">
    <property type="entry name" value="Amino_oxidase"/>
    <property type="match status" value="1"/>
</dbReference>
<evidence type="ECO:0000313" key="3">
    <source>
        <dbReference type="Proteomes" id="UP001597119"/>
    </source>
</evidence>
<dbReference type="Proteomes" id="UP001597119">
    <property type="component" value="Unassembled WGS sequence"/>
</dbReference>
<reference evidence="2 3" key="1">
    <citation type="journal article" date="2019" name="Int. J. Syst. Evol. Microbiol.">
        <title>The Global Catalogue of Microorganisms (GCM) 10K type strain sequencing project: providing services to taxonomists for standard genome sequencing and annotation.</title>
        <authorList>
            <consortium name="The Broad Institute Genomics Platform"/>
            <consortium name="The Broad Institute Genome Sequencing Center for Infectious Disease"/>
            <person name="Wu L."/>
            <person name="Ma J."/>
        </authorList>
    </citation>
    <scope>NUCLEOTIDE SEQUENCE [LARGE SCALE GENOMIC DNA]</scope>
    <source>
        <strain evidence="2 3">CGMCC 1.12125</strain>
    </source>
</reference>
<evidence type="ECO:0000259" key="1">
    <source>
        <dbReference type="Pfam" id="PF01593"/>
    </source>
</evidence>
<keyword evidence="2" id="KW-0560">Oxidoreductase</keyword>
<accession>A0ABD6CBK1</accession>
<sequence length="418" mass="44960">MTRVVVVGGGLAGLVAARHLADASVDVTLLERREEVGGRVRSTREGGYVFDHGFQVLFTAYPAAQRELDYADLDLRYFTGGATIAHPGRRSVLAEPRSLGDLSDTIFNTDVTFGDKLRLLTLGRELAGRDPADCFDGSEQSIEAYLLDQGFSRKFVDNFAAPFYGGITLDRSLSGDAGVFRYTFKMLRAGRTAIPARGMGAITQQLADKARAAGAAVQCGTAVEALEPHSDGTVTIETDGETLQADGAVVATDPPTAAELTGVAEVPTGTKGCVTQYYDLPGHVELDTGKKIILNARDAEPNQVVPLSTVAPEYAPDDRTLLSATWLGTPDDSDDALLGRAREVLGQWYPERRFDDLDLLHTERVEVAQFDQPPGFRRRLPDVDAPDGPVVLAGDYTRWSSIQGALESGRVAAETLLE</sequence>
<dbReference type="InterPro" id="IPR002937">
    <property type="entry name" value="Amino_oxidase"/>
</dbReference>
<proteinExistence type="predicted"/>
<gene>
    <name evidence="2" type="ORF">ACFR9U_09295</name>
</gene>
<name>A0ABD6CBK1_9EURY</name>
<keyword evidence="3" id="KW-1185">Reference proteome</keyword>
<protein>
    <submittedName>
        <fullName evidence="2">NAD(P)/FAD-dependent oxidoreductase</fullName>
        <ecNumber evidence="2">1.-.-.-</ecNumber>
    </submittedName>
</protein>
<dbReference type="GO" id="GO:0016491">
    <property type="term" value="F:oxidoreductase activity"/>
    <property type="evidence" value="ECO:0007669"/>
    <property type="project" value="UniProtKB-KW"/>
</dbReference>
<feature type="domain" description="Amine oxidase" evidence="1">
    <location>
        <begin position="11"/>
        <end position="416"/>
    </location>
</feature>
<dbReference type="InterPro" id="IPR036188">
    <property type="entry name" value="FAD/NAD-bd_sf"/>
</dbReference>
<dbReference type="RefSeq" id="WP_247374651.1">
    <property type="nucleotide sequence ID" value="NZ_JALLGV010000001.1"/>
</dbReference>
<evidence type="ECO:0000313" key="2">
    <source>
        <dbReference type="EMBL" id="MFD1587178.1"/>
    </source>
</evidence>
<comment type="caution">
    <text evidence="2">The sequence shown here is derived from an EMBL/GenBank/DDBJ whole genome shotgun (WGS) entry which is preliminary data.</text>
</comment>
<dbReference type="PANTHER" id="PTHR42841">
    <property type="entry name" value="AMINE OXIDASE"/>
    <property type="match status" value="1"/>
</dbReference>
<dbReference type="EC" id="1.-.-.-" evidence="2"/>
<dbReference type="EMBL" id="JBHUDJ010000003">
    <property type="protein sequence ID" value="MFD1587178.1"/>
    <property type="molecule type" value="Genomic_DNA"/>
</dbReference>